<reference evidence="2" key="1">
    <citation type="journal article" date="2013" name="Nature">
        <title>Draft genome of the wheat A-genome progenitor Triticum urartu.</title>
        <authorList>
            <person name="Ling H.Q."/>
            <person name="Zhao S."/>
            <person name="Liu D."/>
            <person name="Wang J."/>
            <person name="Sun H."/>
            <person name="Zhang C."/>
            <person name="Fan H."/>
            <person name="Li D."/>
            <person name="Dong L."/>
            <person name="Tao Y."/>
            <person name="Gao C."/>
            <person name="Wu H."/>
            <person name="Li Y."/>
            <person name="Cui Y."/>
            <person name="Guo X."/>
            <person name="Zheng S."/>
            <person name="Wang B."/>
            <person name="Yu K."/>
            <person name="Liang Q."/>
            <person name="Yang W."/>
            <person name="Lou X."/>
            <person name="Chen J."/>
            <person name="Feng M."/>
            <person name="Jian J."/>
            <person name="Zhang X."/>
            <person name="Luo G."/>
            <person name="Jiang Y."/>
            <person name="Liu J."/>
            <person name="Wang Z."/>
            <person name="Sha Y."/>
            <person name="Zhang B."/>
            <person name="Wu H."/>
            <person name="Tang D."/>
            <person name="Shen Q."/>
            <person name="Xue P."/>
            <person name="Zou S."/>
            <person name="Wang X."/>
            <person name="Liu X."/>
            <person name="Wang F."/>
            <person name="Yang Y."/>
            <person name="An X."/>
            <person name="Dong Z."/>
            <person name="Zhang K."/>
            <person name="Zhang X."/>
            <person name="Luo M.C."/>
            <person name="Dvorak J."/>
            <person name="Tong Y."/>
            <person name="Wang J."/>
            <person name="Yang H."/>
            <person name="Li Z."/>
            <person name="Wang D."/>
            <person name="Zhang A."/>
            <person name="Wang J."/>
        </authorList>
    </citation>
    <scope>NUCLEOTIDE SEQUENCE</scope>
    <source>
        <strain evidence="2">cv. G1812</strain>
    </source>
</reference>
<dbReference type="PANTHER" id="PTHR11439">
    <property type="entry name" value="GAG-POL-RELATED RETROTRANSPOSON"/>
    <property type="match status" value="1"/>
</dbReference>
<accession>A0A8R7U2N5</accession>
<reference evidence="1" key="2">
    <citation type="submission" date="2018-03" db="EMBL/GenBank/DDBJ databases">
        <title>The Triticum urartu genome reveals the dynamic nature of wheat genome evolution.</title>
        <authorList>
            <person name="Ling H."/>
            <person name="Ma B."/>
            <person name="Shi X."/>
            <person name="Liu H."/>
            <person name="Dong L."/>
            <person name="Sun H."/>
            <person name="Cao Y."/>
            <person name="Gao Q."/>
            <person name="Zheng S."/>
            <person name="Li Y."/>
            <person name="Yu Y."/>
            <person name="Du H."/>
            <person name="Qi M."/>
            <person name="Li Y."/>
            <person name="Yu H."/>
            <person name="Cui Y."/>
            <person name="Wang N."/>
            <person name="Chen C."/>
            <person name="Wu H."/>
            <person name="Zhao Y."/>
            <person name="Zhang J."/>
            <person name="Li Y."/>
            <person name="Zhou W."/>
            <person name="Zhang B."/>
            <person name="Hu W."/>
            <person name="Eijk M."/>
            <person name="Tang J."/>
            <person name="Witsenboer H."/>
            <person name="Zhao S."/>
            <person name="Li Z."/>
            <person name="Zhang A."/>
            <person name="Wang D."/>
            <person name="Liang C."/>
        </authorList>
    </citation>
    <scope>NUCLEOTIDE SEQUENCE [LARGE SCALE GENOMIC DNA]</scope>
    <source>
        <strain evidence="1">cv. G1812</strain>
    </source>
</reference>
<evidence type="ECO:0000313" key="2">
    <source>
        <dbReference type="Proteomes" id="UP000015106"/>
    </source>
</evidence>
<protein>
    <recommendedName>
        <fullName evidence="3">Retrovirus-related Pol polyprotein from transposon TNT 1-94</fullName>
    </recommendedName>
</protein>
<evidence type="ECO:0000313" key="1">
    <source>
        <dbReference type="EnsemblPlants" id="TuG1812G0300005524.01.T01"/>
    </source>
</evidence>
<dbReference type="CDD" id="cd09272">
    <property type="entry name" value="RNase_HI_RT_Ty1"/>
    <property type="match status" value="1"/>
</dbReference>
<dbReference type="Proteomes" id="UP000015106">
    <property type="component" value="Chromosome 3"/>
</dbReference>
<dbReference type="Gramene" id="TuG1812G0300005524.01.T01">
    <property type="protein sequence ID" value="TuG1812G0300005524.01.T01"/>
    <property type="gene ID" value="TuG1812G0300005524.01"/>
</dbReference>
<dbReference type="PANTHER" id="PTHR11439:SF467">
    <property type="entry name" value="INTEGRASE CATALYTIC DOMAIN-CONTAINING PROTEIN"/>
    <property type="match status" value="1"/>
</dbReference>
<keyword evidence="2" id="KW-1185">Reference proteome</keyword>
<dbReference type="EnsemblPlants" id="TuG1812G0300005524.01.T01">
    <property type="protein sequence ID" value="TuG1812G0300005524.01.T01"/>
    <property type="gene ID" value="TuG1812G0300005524.01"/>
</dbReference>
<name>A0A8R7U2N5_TRIUA</name>
<reference evidence="1" key="3">
    <citation type="submission" date="2022-06" db="UniProtKB">
        <authorList>
            <consortium name="EnsemblPlants"/>
        </authorList>
    </citation>
    <scope>IDENTIFICATION</scope>
</reference>
<organism evidence="1 2">
    <name type="scientific">Triticum urartu</name>
    <name type="common">Red wild einkorn</name>
    <name type="synonym">Crithodium urartu</name>
    <dbReference type="NCBI Taxonomy" id="4572"/>
    <lineage>
        <taxon>Eukaryota</taxon>
        <taxon>Viridiplantae</taxon>
        <taxon>Streptophyta</taxon>
        <taxon>Embryophyta</taxon>
        <taxon>Tracheophyta</taxon>
        <taxon>Spermatophyta</taxon>
        <taxon>Magnoliopsida</taxon>
        <taxon>Liliopsida</taxon>
        <taxon>Poales</taxon>
        <taxon>Poaceae</taxon>
        <taxon>BOP clade</taxon>
        <taxon>Pooideae</taxon>
        <taxon>Triticodae</taxon>
        <taxon>Triticeae</taxon>
        <taxon>Triticinae</taxon>
        <taxon>Triticum</taxon>
    </lineage>
</organism>
<evidence type="ECO:0008006" key="3">
    <source>
        <dbReference type="Google" id="ProtNLM"/>
    </source>
</evidence>
<proteinExistence type="predicted"/>
<sequence length="226" mass="24899">MRGGTGGSMEITPTTTLFRRLTRGTTGAIIVVIQATSGQNAPRGGSRTAKGIIFTRMTAARGINPLKLQGFTDADWQGDLDDRKSTSGYLFTLAGGAISWSRKKQDSVALSSMEAEYIAASEAVKEGVWLKEFLASLVVVESTSYPVTIFYDNQAAIKVSKDPKFHSKTKHIEGRYHYICDVVNRLRTVRLDYLPSVDMVADPLTKPLSQEVFCKHVCNMGVRLWN</sequence>
<dbReference type="AlphaFoldDB" id="A0A8R7U2N5"/>